<name>A0ABD2WH84_9HYME</name>
<evidence type="ECO:0000313" key="2">
    <source>
        <dbReference type="Proteomes" id="UP001627154"/>
    </source>
</evidence>
<dbReference type="AlphaFoldDB" id="A0ABD2WH84"/>
<keyword evidence="2" id="KW-1185">Reference proteome</keyword>
<protein>
    <submittedName>
        <fullName evidence="1">Uncharacterized protein</fullName>
    </submittedName>
</protein>
<gene>
    <name evidence="1" type="ORF">TKK_013281</name>
</gene>
<dbReference type="Proteomes" id="UP001627154">
    <property type="component" value="Unassembled WGS sequence"/>
</dbReference>
<dbReference type="EMBL" id="JBJJXI010000107">
    <property type="protein sequence ID" value="KAL3391946.1"/>
    <property type="molecule type" value="Genomic_DNA"/>
</dbReference>
<proteinExistence type="predicted"/>
<sequence>MAESSSSSHRAALPAHLRECYTRHDGVLAPSLPLNLPVVLDIVRKLESSSSSSLRDMSNGILGRFKLDGIEHVRSHQITGVAAADRYQARGPQRLRNRVLQELLPREALPQAEQLLTRAERCLLHQALSNSLWSSRGPGEERFCEPAPPRGRLAGECSYYYGYCYLKRNEHEMLARNDLCGIVRDKILVILLAVIC</sequence>
<comment type="caution">
    <text evidence="1">The sequence shown here is derived from an EMBL/GenBank/DDBJ whole genome shotgun (WGS) entry which is preliminary data.</text>
</comment>
<reference evidence="1 2" key="1">
    <citation type="journal article" date="2024" name="bioRxiv">
        <title>A reference genome for Trichogramma kaykai: A tiny desert-dwelling parasitoid wasp with competing sex-ratio distorters.</title>
        <authorList>
            <person name="Culotta J."/>
            <person name="Lindsey A.R."/>
        </authorList>
    </citation>
    <scope>NUCLEOTIDE SEQUENCE [LARGE SCALE GENOMIC DNA]</scope>
    <source>
        <strain evidence="1 2">KSX58</strain>
    </source>
</reference>
<organism evidence="1 2">
    <name type="scientific">Trichogramma kaykai</name>
    <dbReference type="NCBI Taxonomy" id="54128"/>
    <lineage>
        <taxon>Eukaryota</taxon>
        <taxon>Metazoa</taxon>
        <taxon>Ecdysozoa</taxon>
        <taxon>Arthropoda</taxon>
        <taxon>Hexapoda</taxon>
        <taxon>Insecta</taxon>
        <taxon>Pterygota</taxon>
        <taxon>Neoptera</taxon>
        <taxon>Endopterygota</taxon>
        <taxon>Hymenoptera</taxon>
        <taxon>Apocrita</taxon>
        <taxon>Proctotrupomorpha</taxon>
        <taxon>Chalcidoidea</taxon>
        <taxon>Trichogrammatidae</taxon>
        <taxon>Trichogramma</taxon>
    </lineage>
</organism>
<evidence type="ECO:0000313" key="1">
    <source>
        <dbReference type="EMBL" id="KAL3391946.1"/>
    </source>
</evidence>
<accession>A0ABD2WH84</accession>